<proteinExistence type="predicted"/>
<keyword evidence="1" id="KW-0808">Transferase</keyword>
<dbReference type="Proteomes" id="UP000250991">
    <property type="component" value="Unassembled WGS sequence"/>
</dbReference>
<organism evidence="1 2">
    <name type="scientific">Escherichia coli</name>
    <dbReference type="NCBI Taxonomy" id="562"/>
    <lineage>
        <taxon>Bacteria</taxon>
        <taxon>Pseudomonadati</taxon>
        <taxon>Pseudomonadota</taxon>
        <taxon>Gammaproteobacteria</taxon>
        <taxon>Enterobacterales</taxon>
        <taxon>Enterobacteriaceae</taxon>
        <taxon>Escherichia</taxon>
    </lineage>
</organism>
<evidence type="ECO:0000313" key="2">
    <source>
        <dbReference type="Proteomes" id="UP000250991"/>
    </source>
</evidence>
<dbReference type="AlphaFoldDB" id="A0A2X1LVY3"/>
<sequence length="57" mass="6649">MKAEDIARIPVWQLANPESCLLAMWWVPTQPEEALLVVKAWGFRADDHEGLHMETMW</sequence>
<protein>
    <submittedName>
        <fullName evidence="1">Adenine methylase</fullName>
    </submittedName>
</protein>
<accession>A0A2X1LVY3</accession>
<keyword evidence="1" id="KW-0489">Methyltransferase</keyword>
<dbReference type="GO" id="GO:0032259">
    <property type="term" value="P:methylation"/>
    <property type="evidence" value="ECO:0007669"/>
    <property type="project" value="UniProtKB-KW"/>
</dbReference>
<evidence type="ECO:0000313" key="1">
    <source>
        <dbReference type="EMBL" id="SPW74368.1"/>
    </source>
</evidence>
<reference evidence="1 2" key="1">
    <citation type="submission" date="2018-06" db="EMBL/GenBank/DDBJ databases">
        <authorList>
            <consortium name="Pathogen Informatics"/>
            <person name="Doyle S."/>
        </authorList>
    </citation>
    <scope>NUCLEOTIDE SEQUENCE [LARGE SCALE GENOMIC DNA]</scope>
    <source>
        <strain evidence="1 2">NCTC8009</strain>
    </source>
</reference>
<name>A0A2X1LVY3_ECOLX</name>
<dbReference type="GO" id="GO:0008168">
    <property type="term" value="F:methyltransferase activity"/>
    <property type="evidence" value="ECO:0007669"/>
    <property type="project" value="UniProtKB-KW"/>
</dbReference>
<gene>
    <name evidence="1" type="ORF">NCTC8009_00781</name>
</gene>
<dbReference type="EMBL" id="UARW01000008">
    <property type="protein sequence ID" value="SPW74368.1"/>
    <property type="molecule type" value="Genomic_DNA"/>
</dbReference>